<protein>
    <submittedName>
        <fullName evidence="1">Uncharacterized protein</fullName>
    </submittedName>
</protein>
<organism evidence="1 2">
    <name type="scientific">Mycena rosella</name>
    <name type="common">Pink bonnet</name>
    <name type="synonym">Agaricus rosellus</name>
    <dbReference type="NCBI Taxonomy" id="1033263"/>
    <lineage>
        <taxon>Eukaryota</taxon>
        <taxon>Fungi</taxon>
        <taxon>Dikarya</taxon>
        <taxon>Basidiomycota</taxon>
        <taxon>Agaricomycotina</taxon>
        <taxon>Agaricomycetes</taxon>
        <taxon>Agaricomycetidae</taxon>
        <taxon>Agaricales</taxon>
        <taxon>Marasmiineae</taxon>
        <taxon>Mycenaceae</taxon>
        <taxon>Mycena</taxon>
    </lineage>
</organism>
<accession>A0AAD7CN05</accession>
<dbReference type="AlphaFoldDB" id="A0AAD7CN05"/>
<sequence>MGMAVVWVASVVRSTIRACGAHSRVACRRGSGVGGGGWVDVKAKAPRARGNKVRAGAAGRRRERGRSKTCILRQLLDIKIINNCDAWQGRRVSAGASGDEAMVLAVCAANGRSTGRGSVEGGAMA</sequence>
<evidence type="ECO:0000313" key="2">
    <source>
        <dbReference type="Proteomes" id="UP001221757"/>
    </source>
</evidence>
<dbReference type="EMBL" id="JARKIE010000327">
    <property type="protein sequence ID" value="KAJ7654181.1"/>
    <property type="molecule type" value="Genomic_DNA"/>
</dbReference>
<name>A0AAD7CN05_MYCRO</name>
<reference evidence="1" key="1">
    <citation type="submission" date="2023-03" db="EMBL/GenBank/DDBJ databases">
        <title>Massive genome expansion in bonnet fungi (Mycena s.s.) driven by repeated elements and novel gene families across ecological guilds.</title>
        <authorList>
            <consortium name="Lawrence Berkeley National Laboratory"/>
            <person name="Harder C.B."/>
            <person name="Miyauchi S."/>
            <person name="Viragh M."/>
            <person name="Kuo A."/>
            <person name="Thoen E."/>
            <person name="Andreopoulos B."/>
            <person name="Lu D."/>
            <person name="Skrede I."/>
            <person name="Drula E."/>
            <person name="Henrissat B."/>
            <person name="Morin E."/>
            <person name="Kohler A."/>
            <person name="Barry K."/>
            <person name="LaButti K."/>
            <person name="Morin E."/>
            <person name="Salamov A."/>
            <person name="Lipzen A."/>
            <person name="Mereny Z."/>
            <person name="Hegedus B."/>
            <person name="Baldrian P."/>
            <person name="Stursova M."/>
            <person name="Weitz H."/>
            <person name="Taylor A."/>
            <person name="Grigoriev I.V."/>
            <person name="Nagy L.G."/>
            <person name="Martin F."/>
            <person name="Kauserud H."/>
        </authorList>
    </citation>
    <scope>NUCLEOTIDE SEQUENCE</scope>
    <source>
        <strain evidence="1">CBHHK067</strain>
    </source>
</reference>
<evidence type="ECO:0000313" key="1">
    <source>
        <dbReference type="EMBL" id="KAJ7654181.1"/>
    </source>
</evidence>
<dbReference type="Proteomes" id="UP001221757">
    <property type="component" value="Unassembled WGS sequence"/>
</dbReference>
<proteinExistence type="predicted"/>
<comment type="caution">
    <text evidence="1">The sequence shown here is derived from an EMBL/GenBank/DDBJ whole genome shotgun (WGS) entry which is preliminary data.</text>
</comment>
<keyword evidence="2" id="KW-1185">Reference proteome</keyword>
<gene>
    <name evidence="1" type="ORF">B0H17DRAFT_388706</name>
</gene>